<name>A0A8S1UWJ2_PAROT</name>
<dbReference type="Proteomes" id="UP000683925">
    <property type="component" value="Unassembled WGS sequence"/>
</dbReference>
<dbReference type="AlphaFoldDB" id="A0A8S1UWJ2"/>
<accession>A0A8S1UWJ2</accession>
<evidence type="ECO:0000313" key="2">
    <source>
        <dbReference type="Proteomes" id="UP000683925"/>
    </source>
</evidence>
<proteinExistence type="predicted"/>
<gene>
    <name evidence="1" type="ORF">POCTA_138.1.T0520082</name>
</gene>
<organism evidence="1 2">
    <name type="scientific">Paramecium octaurelia</name>
    <dbReference type="NCBI Taxonomy" id="43137"/>
    <lineage>
        <taxon>Eukaryota</taxon>
        <taxon>Sar</taxon>
        <taxon>Alveolata</taxon>
        <taxon>Ciliophora</taxon>
        <taxon>Intramacronucleata</taxon>
        <taxon>Oligohymenophorea</taxon>
        <taxon>Peniculida</taxon>
        <taxon>Parameciidae</taxon>
        <taxon>Paramecium</taxon>
    </lineage>
</organism>
<sequence>MGQARIRGKLSNIEHKKQNGQNILKLLISTQRRLQ</sequence>
<evidence type="ECO:0000313" key="1">
    <source>
        <dbReference type="EMBL" id="CAD8168617.1"/>
    </source>
</evidence>
<keyword evidence="2" id="KW-1185">Reference proteome</keyword>
<dbReference type="EMBL" id="CAJJDP010000052">
    <property type="protein sequence ID" value="CAD8168617.1"/>
    <property type="molecule type" value="Genomic_DNA"/>
</dbReference>
<protein>
    <submittedName>
        <fullName evidence="1">Uncharacterized protein</fullName>
    </submittedName>
</protein>
<reference evidence="1" key="1">
    <citation type="submission" date="2021-01" db="EMBL/GenBank/DDBJ databases">
        <authorList>
            <consortium name="Genoscope - CEA"/>
            <person name="William W."/>
        </authorList>
    </citation>
    <scope>NUCLEOTIDE SEQUENCE</scope>
</reference>
<comment type="caution">
    <text evidence="1">The sequence shown here is derived from an EMBL/GenBank/DDBJ whole genome shotgun (WGS) entry which is preliminary data.</text>
</comment>